<keyword evidence="5" id="KW-1185">Reference proteome</keyword>
<dbReference type="Pfam" id="PF07833">
    <property type="entry name" value="Cu_amine_oxidN1"/>
    <property type="match status" value="1"/>
</dbReference>
<dbReference type="Proteomes" id="UP000008276">
    <property type="component" value="Chromosome"/>
</dbReference>
<dbReference type="eggNOG" id="COG0457">
    <property type="taxonomic scope" value="Bacteria"/>
</dbReference>
<evidence type="ECO:0000259" key="3">
    <source>
        <dbReference type="PROSITE" id="PS50151"/>
    </source>
</evidence>
<dbReference type="HOGENOM" id="CLU_894108_0_0_9"/>
<feature type="signal peptide" evidence="2">
    <location>
        <begin position="1"/>
        <end position="23"/>
    </location>
</feature>
<gene>
    <name evidence="4" type="ORF">Thewi_1884</name>
</gene>
<keyword evidence="2" id="KW-0732">Signal</keyword>
<dbReference type="PROSITE" id="PS50151">
    <property type="entry name" value="UVR"/>
    <property type="match status" value="1"/>
</dbReference>
<dbReference type="EMBL" id="CP002991">
    <property type="protein sequence ID" value="AEM79267.1"/>
    <property type="molecule type" value="Genomic_DNA"/>
</dbReference>
<evidence type="ECO:0000256" key="1">
    <source>
        <dbReference type="SAM" id="MobiDB-lite"/>
    </source>
</evidence>
<feature type="compositionally biased region" description="Low complexity" evidence="1">
    <location>
        <begin position="59"/>
        <end position="75"/>
    </location>
</feature>
<sequence length="311" mass="34781">MFKKILSMILVSSMTIFPVAALANDTTSILQNNYMTSYTQLSDNNTVNSTVYNQVYSQPSNDTTTTSPMDNTTITEPSSSQSSDQGTTEKINEVNNQIQKLEQELETALDKNQFEKALQISNKIKELEQKLKILNQSNNIESQIAELKIEAINYLQSGQIDEAINTITKILKLKHSKDNYKLLGKLYHQAKKDKNPHVFVNGNEIKSDVNPIIKNGRTYIPLRAVANAIGVDSKAINWDQHNQAVSIKTGNINIYMPINTTQIIVNGQKETINAPAFETNGRVMVPLRAISQLFGKNVDWYQEGQIATIGD</sequence>
<accession>G2MXN7</accession>
<reference evidence="4 5" key="1">
    <citation type="submission" date="2011-08" db="EMBL/GenBank/DDBJ databases">
        <title>Complete sequence of Thermoanaerobacter wiegelii Rt8.B1.</title>
        <authorList>
            <consortium name="US DOE Joint Genome Institute"/>
            <person name="Lucas S."/>
            <person name="Han J."/>
            <person name="Lapidus A."/>
            <person name="Cheng J.-F."/>
            <person name="Goodwin L."/>
            <person name="Pitluck S."/>
            <person name="Peters L."/>
            <person name="Mikhailova N."/>
            <person name="Zeytun A."/>
            <person name="Daligault H."/>
            <person name="Detter J.C."/>
            <person name="Han C."/>
            <person name="Tapia R."/>
            <person name="Land M."/>
            <person name="Hauser L."/>
            <person name="Kyrpides N."/>
            <person name="Ivanova N."/>
            <person name="Pagani I."/>
            <person name="Hemme C."/>
            <person name="Woyke T."/>
        </authorList>
    </citation>
    <scope>NUCLEOTIDE SEQUENCE [LARGE SCALE GENOMIC DNA]</scope>
    <source>
        <strain evidence="4 5">Rt8.B1</strain>
    </source>
</reference>
<proteinExistence type="predicted"/>
<dbReference type="STRING" id="697303.Thewi_1884"/>
<feature type="domain" description="UVR" evidence="3">
    <location>
        <begin position="95"/>
        <end position="130"/>
    </location>
</feature>
<dbReference type="Pfam" id="PF02151">
    <property type="entry name" value="UVR"/>
    <property type="match status" value="1"/>
</dbReference>
<name>G2MXN7_9THEO</name>
<dbReference type="AlphaFoldDB" id="G2MXN7"/>
<dbReference type="Gene3D" id="3.30.457.10">
    <property type="entry name" value="Copper amine oxidase-like, N-terminal domain"/>
    <property type="match status" value="2"/>
</dbReference>
<feature type="region of interest" description="Disordered" evidence="1">
    <location>
        <begin position="57"/>
        <end position="89"/>
    </location>
</feature>
<dbReference type="RefSeq" id="WP_014063231.1">
    <property type="nucleotide sequence ID" value="NC_015958.1"/>
</dbReference>
<evidence type="ECO:0000256" key="2">
    <source>
        <dbReference type="SAM" id="SignalP"/>
    </source>
</evidence>
<dbReference type="SUPFAM" id="SSF55383">
    <property type="entry name" value="Copper amine oxidase, domain N"/>
    <property type="match status" value="2"/>
</dbReference>
<protein>
    <submittedName>
        <fullName evidence="4">Copper amine oxidase-like domain-containing protein</fullName>
    </submittedName>
</protein>
<feature type="compositionally biased region" description="Polar residues" evidence="1">
    <location>
        <begin position="76"/>
        <end position="89"/>
    </location>
</feature>
<dbReference type="InterPro" id="IPR012854">
    <property type="entry name" value="Cu_amine_oxidase-like_N"/>
</dbReference>
<feature type="chain" id="PRO_5003433885" evidence="2">
    <location>
        <begin position="24"/>
        <end position="311"/>
    </location>
</feature>
<dbReference type="InterPro" id="IPR036582">
    <property type="entry name" value="Mao_N_sf"/>
</dbReference>
<dbReference type="InterPro" id="IPR001943">
    <property type="entry name" value="UVR_dom"/>
</dbReference>
<dbReference type="KEGG" id="twi:Thewi_1884"/>
<evidence type="ECO:0000313" key="5">
    <source>
        <dbReference type="Proteomes" id="UP000008276"/>
    </source>
</evidence>
<organism evidence="4 5">
    <name type="scientific">Thermoanaerobacter wiegelii Rt8.B1</name>
    <dbReference type="NCBI Taxonomy" id="697303"/>
    <lineage>
        <taxon>Bacteria</taxon>
        <taxon>Bacillati</taxon>
        <taxon>Bacillota</taxon>
        <taxon>Clostridia</taxon>
        <taxon>Thermoanaerobacterales</taxon>
        <taxon>Thermoanaerobacteraceae</taxon>
        <taxon>Thermoanaerobacter</taxon>
    </lineage>
</organism>
<evidence type="ECO:0000313" key="4">
    <source>
        <dbReference type="EMBL" id="AEM79267.1"/>
    </source>
</evidence>